<evidence type="ECO:0000313" key="5">
    <source>
        <dbReference type="EMBL" id="REF98268.1"/>
    </source>
</evidence>
<keyword evidence="2" id="KW-0169">Cobalamin biosynthesis</keyword>
<evidence type="ECO:0000256" key="4">
    <source>
        <dbReference type="SAM" id="MobiDB-lite"/>
    </source>
</evidence>
<accession>A0A3D9ZLK8</accession>
<dbReference type="Proteomes" id="UP000256913">
    <property type="component" value="Unassembled WGS sequence"/>
</dbReference>
<keyword evidence="6" id="KW-1185">Reference proteome</keyword>
<proteinExistence type="predicted"/>
<sequence>MTTTVLILGGTTEARELAALLATDADLRVVTSYAGRTSEPRQPAGETRTGGFGGADGLQDWLARNAPAILVDATHPFAETVSAHAAAAHGVPRLRLVRPGWTAQPGDRWNRVPNLATAAAVLPTHGARAFITTGRQRLATFLTNPACAALPLLLVRCVEPPAEDLPANVELLVDRGPFTLDHERELLERHAIDVVVAKDSGGDATRAKLDAARERGVPVILVNRPWTVALPTVDTPAAAAERVRELLSGA</sequence>
<reference evidence="5 6" key="1">
    <citation type="submission" date="2018-08" db="EMBL/GenBank/DDBJ databases">
        <title>Sequencing the genomes of 1000 actinobacteria strains.</title>
        <authorList>
            <person name="Klenk H.-P."/>
        </authorList>
    </citation>
    <scope>NUCLEOTIDE SEQUENCE [LARGE SCALE GENOMIC DNA]</scope>
    <source>
        <strain evidence="5 6">DSM 44099</strain>
    </source>
</reference>
<organism evidence="5 6">
    <name type="scientific">Asanoa ferruginea</name>
    <dbReference type="NCBI Taxonomy" id="53367"/>
    <lineage>
        <taxon>Bacteria</taxon>
        <taxon>Bacillati</taxon>
        <taxon>Actinomycetota</taxon>
        <taxon>Actinomycetes</taxon>
        <taxon>Micromonosporales</taxon>
        <taxon>Micromonosporaceae</taxon>
        <taxon>Asanoa</taxon>
    </lineage>
</organism>
<protein>
    <submittedName>
        <fullName evidence="5">Precorrin-6A reductase</fullName>
    </submittedName>
</protein>
<gene>
    <name evidence="5" type="ORF">DFJ67_4282</name>
</gene>
<dbReference type="EMBL" id="QUMQ01000001">
    <property type="protein sequence ID" value="REF98268.1"/>
    <property type="molecule type" value="Genomic_DNA"/>
</dbReference>
<evidence type="ECO:0000256" key="2">
    <source>
        <dbReference type="ARBA" id="ARBA00022573"/>
    </source>
</evidence>
<comment type="pathway">
    <text evidence="1">Cofactor biosynthesis; adenosylcobalamin biosynthesis.</text>
</comment>
<dbReference type="OrthoDB" id="5183775at2"/>
<dbReference type="PROSITE" id="PS51014">
    <property type="entry name" value="COBK_CBIJ"/>
    <property type="match status" value="1"/>
</dbReference>
<dbReference type="GO" id="GO:0016994">
    <property type="term" value="F:precorrin-6A reductase activity"/>
    <property type="evidence" value="ECO:0007669"/>
    <property type="project" value="InterPro"/>
</dbReference>
<feature type="region of interest" description="Disordered" evidence="4">
    <location>
        <begin position="33"/>
        <end position="52"/>
    </location>
</feature>
<evidence type="ECO:0000256" key="3">
    <source>
        <dbReference type="ARBA" id="ARBA00023002"/>
    </source>
</evidence>
<evidence type="ECO:0000256" key="1">
    <source>
        <dbReference type="ARBA" id="ARBA00004953"/>
    </source>
</evidence>
<dbReference type="UniPathway" id="UPA00148"/>
<dbReference type="GO" id="GO:0009236">
    <property type="term" value="P:cobalamin biosynthetic process"/>
    <property type="evidence" value="ECO:0007669"/>
    <property type="project" value="UniProtKB-UniPathway"/>
</dbReference>
<dbReference type="AlphaFoldDB" id="A0A3D9ZLK8"/>
<comment type="caution">
    <text evidence="5">The sequence shown here is derived from an EMBL/GenBank/DDBJ whole genome shotgun (WGS) entry which is preliminary data.</text>
</comment>
<name>A0A3D9ZLK8_9ACTN</name>
<keyword evidence="3" id="KW-0560">Oxidoreductase</keyword>
<dbReference type="PANTHER" id="PTHR36925">
    <property type="entry name" value="COBALT-PRECORRIN-6A REDUCTASE"/>
    <property type="match status" value="1"/>
</dbReference>
<dbReference type="InterPro" id="IPR003723">
    <property type="entry name" value="Precorrin-6x_reduct"/>
</dbReference>
<dbReference type="NCBIfam" id="NF005968">
    <property type="entry name" value="PRK08057.1-2"/>
    <property type="match status" value="1"/>
</dbReference>
<dbReference type="PANTHER" id="PTHR36925:SF1">
    <property type="entry name" value="COBALT-PRECORRIN-6A REDUCTASE"/>
    <property type="match status" value="1"/>
</dbReference>
<dbReference type="Pfam" id="PF02571">
    <property type="entry name" value="CbiJ"/>
    <property type="match status" value="1"/>
</dbReference>
<evidence type="ECO:0000313" key="6">
    <source>
        <dbReference type="Proteomes" id="UP000256913"/>
    </source>
</evidence>
<dbReference type="RefSeq" id="WP_116069577.1">
    <property type="nucleotide sequence ID" value="NZ_BONB01000036.1"/>
</dbReference>